<comment type="caution">
    <text evidence="6">The sequence shown here is derived from an EMBL/GenBank/DDBJ whole genome shotgun (WGS) entry which is preliminary data.</text>
</comment>
<dbReference type="PRINTS" id="PR00420">
    <property type="entry name" value="RNGMNOXGNASE"/>
</dbReference>
<evidence type="ECO:0000259" key="5">
    <source>
        <dbReference type="Pfam" id="PF01494"/>
    </source>
</evidence>
<keyword evidence="4" id="KW-0560">Oxidoreductase</keyword>
<dbReference type="OrthoDB" id="3886617at2759"/>
<dbReference type="InterPro" id="IPR050641">
    <property type="entry name" value="RIFMO-like"/>
</dbReference>
<reference evidence="6" key="1">
    <citation type="submission" date="2021-07" db="EMBL/GenBank/DDBJ databases">
        <title>Elsinoe batatas strain:CRI-CJ2 Genome sequencing and assembly.</title>
        <authorList>
            <person name="Huang L."/>
        </authorList>
    </citation>
    <scope>NUCLEOTIDE SEQUENCE</scope>
    <source>
        <strain evidence="6">CRI-CJ2</strain>
    </source>
</reference>
<proteinExistence type="predicted"/>
<dbReference type="InterPro" id="IPR002938">
    <property type="entry name" value="FAD-bd"/>
</dbReference>
<dbReference type="Proteomes" id="UP000809789">
    <property type="component" value="Unassembled WGS sequence"/>
</dbReference>
<dbReference type="EMBL" id="JAESVG020000003">
    <property type="protein sequence ID" value="KAG8629075.1"/>
    <property type="molecule type" value="Genomic_DNA"/>
</dbReference>
<evidence type="ECO:0000256" key="1">
    <source>
        <dbReference type="ARBA" id="ARBA00001974"/>
    </source>
</evidence>
<protein>
    <recommendedName>
        <fullName evidence="5">FAD-binding domain-containing protein</fullName>
    </recommendedName>
</protein>
<dbReference type="PANTHER" id="PTHR43004">
    <property type="entry name" value="TRK SYSTEM POTASSIUM UPTAKE PROTEIN"/>
    <property type="match status" value="1"/>
</dbReference>
<dbReference type="AlphaFoldDB" id="A0A8K0L536"/>
<dbReference type="GO" id="GO:0071949">
    <property type="term" value="F:FAD binding"/>
    <property type="evidence" value="ECO:0007669"/>
    <property type="project" value="InterPro"/>
</dbReference>
<keyword evidence="2" id="KW-0285">Flavoprotein</keyword>
<dbReference type="PANTHER" id="PTHR43004:SF19">
    <property type="entry name" value="BINDING MONOOXYGENASE, PUTATIVE (JCVI)-RELATED"/>
    <property type="match status" value="1"/>
</dbReference>
<gene>
    <name evidence="6" type="ORF">KVT40_002940</name>
</gene>
<evidence type="ECO:0000256" key="3">
    <source>
        <dbReference type="ARBA" id="ARBA00022827"/>
    </source>
</evidence>
<dbReference type="Pfam" id="PF01494">
    <property type="entry name" value="FAD_binding_3"/>
    <property type="match status" value="1"/>
</dbReference>
<organism evidence="6 7">
    <name type="scientific">Elsinoe batatas</name>
    <dbReference type="NCBI Taxonomy" id="2601811"/>
    <lineage>
        <taxon>Eukaryota</taxon>
        <taxon>Fungi</taxon>
        <taxon>Dikarya</taxon>
        <taxon>Ascomycota</taxon>
        <taxon>Pezizomycotina</taxon>
        <taxon>Dothideomycetes</taxon>
        <taxon>Dothideomycetidae</taxon>
        <taxon>Myriangiales</taxon>
        <taxon>Elsinoaceae</taxon>
        <taxon>Elsinoe</taxon>
    </lineage>
</organism>
<dbReference type="Gene3D" id="3.30.9.10">
    <property type="entry name" value="D-Amino Acid Oxidase, subunit A, domain 2"/>
    <property type="match status" value="1"/>
</dbReference>
<feature type="domain" description="FAD-binding" evidence="5">
    <location>
        <begin position="9"/>
        <end position="212"/>
    </location>
</feature>
<comment type="cofactor">
    <cofactor evidence="1">
        <name>FAD</name>
        <dbReference type="ChEBI" id="CHEBI:57692"/>
    </cofactor>
</comment>
<dbReference type="InterPro" id="IPR036188">
    <property type="entry name" value="FAD/NAD-bd_sf"/>
</dbReference>
<accession>A0A8K0L536</accession>
<keyword evidence="7" id="KW-1185">Reference proteome</keyword>
<evidence type="ECO:0000313" key="6">
    <source>
        <dbReference type="EMBL" id="KAG8629075.1"/>
    </source>
</evidence>
<evidence type="ECO:0000256" key="2">
    <source>
        <dbReference type="ARBA" id="ARBA00022630"/>
    </source>
</evidence>
<name>A0A8K0L536_9PEZI</name>
<evidence type="ECO:0000313" key="7">
    <source>
        <dbReference type="Proteomes" id="UP000809789"/>
    </source>
</evidence>
<keyword evidence="3" id="KW-0274">FAD</keyword>
<evidence type="ECO:0000256" key="4">
    <source>
        <dbReference type="ARBA" id="ARBA00023002"/>
    </source>
</evidence>
<dbReference type="Gene3D" id="3.50.50.60">
    <property type="entry name" value="FAD/NAD(P)-binding domain"/>
    <property type="match status" value="1"/>
</dbReference>
<dbReference type="GO" id="GO:0016709">
    <property type="term" value="F:oxidoreductase activity, acting on paired donors, with incorporation or reduction of molecular oxygen, NAD(P)H as one donor, and incorporation of one atom of oxygen"/>
    <property type="evidence" value="ECO:0007669"/>
    <property type="project" value="UniProtKB-ARBA"/>
</dbReference>
<sequence>MAATSRSSEVLIVGAGPVGLFAALRLGQAGIKTTVIEKEAEISQLPRACMYYPQVQFALQDAGIWNDIVEGGGFRTTGLDIRLPPVSDDQGGKRPGELVANFPREPNFDPKVDAYGPPVQPPSMSMLNMPQPLLGKVLLEKAIETSNVEVLFGKELVSILDGSKQDSAKVRVLVRDGITVADEEYQSSFLVGADGGRSKTRSLLDIPFPGHTWPEKLIATRMLC</sequence>
<dbReference type="SUPFAM" id="SSF51905">
    <property type="entry name" value="FAD/NAD(P)-binding domain"/>
    <property type="match status" value="1"/>
</dbReference>